<keyword evidence="2 6" id="KW-1133">Transmembrane helix</keyword>
<keyword evidence="3 5" id="KW-0807">Transducer</keyword>
<evidence type="ECO:0000256" key="1">
    <source>
        <dbReference type="ARBA" id="ARBA00022692"/>
    </source>
</evidence>
<feature type="transmembrane region" description="Helical" evidence="6">
    <location>
        <begin position="20"/>
        <end position="44"/>
    </location>
</feature>
<dbReference type="SMART" id="SM00304">
    <property type="entry name" value="HAMP"/>
    <property type="match status" value="2"/>
</dbReference>
<dbReference type="EMBL" id="JBHTEF010000001">
    <property type="protein sequence ID" value="MFC7579735.1"/>
    <property type="molecule type" value="Genomic_DNA"/>
</dbReference>
<protein>
    <submittedName>
        <fullName evidence="9">Methyl-accepting chemotaxis protein</fullName>
    </submittedName>
</protein>
<dbReference type="Gene3D" id="1.10.287.950">
    <property type="entry name" value="Methyl-accepting chemotaxis protein"/>
    <property type="match status" value="1"/>
</dbReference>
<evidence type="ECO:0000256" key="5">
    <source>
        <dbReference type="PROSITE-ProRule" id="PRU00284"/>
    </source>
</evidence>
<dbReference type="Pfam" id="PF00672">
    <property type="entry name" value="HAMP"/>
    <property type="match status" value="1"/>
</dbReference>
<dbReference type="Proteomes" id="UP001596527">
    <property type="component" value="Unassembled WGS sequence"/>
</dbReference>
<evidence type="ECO:0000256" key="4">
    <source>
        <dbReference type="ARBA" id="ARBA00029447"/>
    </source>
</evidence>
<reference evidence="10" key="1">
    <citation type="journal article" date="2019" name="Int. J. Syst. Evol. Microbiol.">
        <title>The Global Catalogue of Microorganisms (GCM) 10K type strain sequencing project: providing services to taxonomists for standard genome sequencing and annotation.</title>
        <authorList>
            <consortium name="The Broad Institute Genomics Platform"/>
            <consortium name="The Broad Institute Genome Sequencing Center for Infectious Disease"/>
            <person name="Wu L."/>
            <person name="Ma J."/>
        </authorList>
    </citation>
    <scope>NUCLEOTIDE SEQUENCE [LARGE SCALE GENOMIC DNA]</scope>
    <source>
        <strain evidence="10">CCUG 56698</strain>
    </source>
</reference>
<feature type="domain" description="HAMP" evidence="8">
    <location>
        <begin position="223"/>
        <end position="275"/>
    </location>
</feature>
<evidence type="ECO:0000256" key="2">
    <source>
        <dbReference type="ARBA" id="ARBA00022989"/>
    </source>
</evidence>
<evidence type="ECO:0000313" key="10">
    <source>
        <dbReference type="Proteomes" id="UP001596527"/>
    </source>
</evidence>
<dbReference type="Pfam" id="PF00015">
    <property type="entry name" value="MCPsignal"/>
    <property type="match status" value="1"/>
</dbReference>
<evidence type="ECO:0000259" key="8">
    <source>
        <dbReference type="PROSITE" id="PS50885"/>
    </source>
</evidence>
<dbReference type="InterPro" id="IPR003660">
    <property type="entry name" value="HAMP_dom"/>
</dbReference>
<dbReference type="InterPro" id="IPR004089">
    <property type="entry name" value="MCPsignal_dom"/>
</dbReference>
<keyword evidence="10" id="KW-1185">Reference proteome</keyword>
<dbReference type="CDD" id="cd06225">
    <property type="entry name" value="HAMP"/>
    <property type="match status" value="1"/>
</dbReference>
<dbReference type="InterPro" id="IPR024478">
    <property type="entry name" value="HlyB_4HB_MCP"/>
</dbReference>
<evidence type="ECO:0000256" key="6">
    <source>
        <dbReference type="SAM" id="Phobius"/>
    </source>
</evidence>
<dbReference type="SUPFAM" id="SSF58104">
    <property type="entry name" value="Methyl-accepting chemotaxis protein (MCP) signaling domain"/>
    <property type="match status" value="1"/>
</dbReference>
<evidence type="ECO:0000259" key="7">
    <source>
        <dbReference type="PROSITE" id="PS50111"/>
    </source>
</evidence>
<dbReference type="PROSITE" id="PS50885">
    <property type="entry name" value="HAMP"/>
    <property type="match status" value="1"/>
</dbReference>
<dbReference type="InterPro" id="IPR004090">
    <property type="entry name" value="Chemotax_Me-accpt_rcpt"/>
</dbReference>
<dbReference type="PROSITE" id="PS50111">
    <property type="entry name" value="CHEMOTAXIS_TRANSDUC_2"/>
    <property type="match status" value="1"/>
</dbReference>
<proteinExistence type="inferred from homology"/>
<sequence>MDRSAQPGWRQRVASMSVGVRFMGALAIGGLAGFVAVGVGLVGMGDISAYAQSIYSDALVPNQTLAEVRAEVVATQRDLANLALAPDDAAYADLEAGLEEDDSSLDALVADYGALPLTEDQGVALRKFNAWWESYRAVRDRFLTPLARSGDSAAFQELYLGTMSTLAANAQNELDTLEDLSATVAEQSAQQVGDVYQRARLSMAACLVVGSVIALDVVRRVVRGIMRSLRRIEEAVRHVADGDLTTAVHLDSTDEIGRMGIALNRATESMRQMVHGISERATALAAASEELTATSRSIASATWEVSKRAEDVSSAAGGISAHVATAAAGTEQLGASIQEISASAARAADVAGRAVGLAESAHATMDALGRSSTEVNEVVDTITTIAKQTNLLALNATIEAARAGEAGKGFAVVAGEVKDLANSTSEATDDIARRIGAMQNQVQQAVEAIETISAVIGEISDHQTTIAAAVEEQSATTGELGRTFSEAASGASGIASTIGEVARSATSTGQGAADSEKAVVELADMAAAMSADVARFRI</sequence>
<comment type="caution">
    <text evidence="9">The sequence shown here is derived from an EMBL/GenBank/DDBJ whole genome shotgun (WGS) entry which is preliminary data.</text>
</comment>
<name>A0ABW2SIQ1_9ACTO</name>
<dbReference type="PANTHER" id="PTHR32089:SF112">
    <property type="entry name" value="LYSOZYME-LIKE PROTEIN-RELATED"/>
    <property type="match status" value="1"/>
</dbReference>
<dbReference type="PANTHER" id="PTHR32089">
    <property type="entry name" value="METHYL-ACCEPTING CHEMOTAXIS PROTEIN MCPB"/>
    <property type="match status" value="1"/>
</dbReference>
<keyword evidence="6" id="KW-0472">Membrane</keyword>
<dbReference type="Pfam" id="PF12729">
    <property type="entry name" value="4HB_MCP_1"/>
    <property type="match status" value="1"/>
</dbReference>
<dbReference type="RefSeq" id="WP_380971198.1">
    <property type="nucleotide sequence ID" value="NZ_JBHTEF010000001.1"/>
</dbReference>
<keyword evidence="1 6" id="KW-0812">Transmembrane</keyword>
<comment type="similarity">
    <text evidence="4">Belongs to the methyl-accepting chemotaxis (MCP) protein family.</text>
</comment>
<evidence type="ECO:0000256" key="3">
    <source>
        <dbReference type="ARBA" id="ARBA00023224"/>
    </source>
</evidence>
<gene>
    <name evidence="9" type="ORF">ACFQWG_00615</name>
</gene>
<accession>A0ABW2SIQ1</accession>
<feature type="domain" description="Methyl-accepting transducer" evidence="7">
    <location>
        <begin position="294"/>
        <end position="509"/>
    </location>
</feature>
<dbReference type="PRINTS" id="PR00260">
    <property type="entry name" value="CHEMTRNSDUCR"/>
</dbReference>
<organism evidence="9 10">
    <name type="scientific">Schaalia naturae</name>
    <dbReference type="NCBI Taxonomy" id="635203"/>
    <lineage>
        <taxon>Bacteria</taxon>
        <taxon>Bacillati</taxon>
        <taxon>Actinomycetota</taxon>
        <taxon>Actinomycetes</taxon>
        <taxon>Actinomycetales</taxon>
        <taxon>Actinomycetaceae</taxon>
        <taxon>Schaalia</taxon>
    </lineage>
</organism>
<dbReference type="SMART" id="SM00283">
    <property type="entry name" value="MA"/>
    <property type="match status" value="1"/>
</dbReference>
<evidence type="ECO:0000313" key="9">
    <source>
        <dbReference type="EMBL" id="MFC7579735.1"/>
    </source>
</evidence>